<dbReference type="RefSeq" id="WP_344486052.1">
    <property type="nucleotide sequence ID" value="NZ_BAAASB010000033.1"/>
</dbReference>
<keyword evidence="2" id="KW-1185">Reference proteome</keyword>
<dbReference type="SUPFAM" id="SSF55729">
    <property type="entry name" value="Acyl-CoA N-acyltransferases (Nat)"/>
    <property type="match status" value="1"/>
</dbReference>
<dbReference type="Gene3D" id="3.40.630.30">
    <property type="match status" value="1"/>
</dbReference>
<dbReference type="Proteomes" id="UP001596160">
    <property type="component" value="Unassembled WGS sequence"/>
</dbReference>
<evidence type="ECO:0000313" key="1">
    <source>
        <dbReference type="EMBL" id="MFC5156623.1"/>
    </source>
</evidence>
<evidence type="ECO:0008006" key="3">
    <source>
        <dbReference type="Google" id="ProtNLM"/>
    </source>
</evidence>
<organism evidence="1 2">
    <name type="scientific">Streptomyces amakusaensis</name>
    <dbReference type="NCBI Taxonomy" id="67271"/>
    <lineage>
        <taxon>Bacteria</taxon>
        <taxon>Bacillati</taxon>
        <taxon>Actinomycetota</taxon>
        <taxon>Actinomycetes</taxon>
        <taxon>Kitasatosporales</taxon>
        <taxon>Streptomycetaceae</taxon>
        <taxon>Streptomyces</taxon>
    </lineage>
</organism>
<protein>
    <recommendedName>
        <fullName evidence="3">N-acetyltransferase domain-containing protein</fullName>
    </recommendedName>
</protein>
<sequence>MIIEDAGSEDWAAVWPFRRKIVSAGETRTRDRDTSEDEARALAGHVLERARRDGCTGMVFGSAVETNPAVGLWTSLGLRVLGTVPASFDHPEHGPVGPRVMYREP</sequence>
<accession>A0ABW0ASF7</accession>
<evidence type="ECO:0000313" key="2">
    <source>
        <dbReference type="Proteomes" id="UP001596160"/>
    </source>
</evidence>
<proteinExistence type="predicted"/>
<name>A0ABW0ASF7_9ACTN</name>
<dbReference type="InterPro" id="IPR016181">
    <property type="entry name" value="Acyl_CoA_acyltransferase"/>
</dbReference>
<reference evidence="2" key="1">
    <citation type="journal article" date="2019" name="Int. J. Syst. Evol. Microbiol.">
        <title>The Global Catalogue of Microorganisms (GCM) 10K type strain sequencing project: providing services to taxonomists for standard genome sequencing and annotation.</title>
        <authorList>
            <consortium name="The Broad Institute Genomics Platform"/>
            <consortium name="The Broad Institute Genome Sequencing Center for Infectious Disease"/>
            <person name="Wu L."/>
            <person name="Ma J."/>
        </authorList>
    </citation>
    <scope>NUCLEOTIDE SEQUENCE [LARGE SCALE GENOMIC DNA]</scope>
    <source>
        <strain evidence="2">PCU 266</strain>
    </source>
</reference>
<gene>
    <name evidence="1" type="ORF">ACFPRH_33410</name>
</gene>
<dbReference type="EMBL" id="JBHSKP010000038">
    <property type="protein sequence ID" value="MFC5156623.1"/>
    <property type="molecule type" value="Genomic_DNA"/>
</dbReference>
<comment type="caution">
    <text evidence="1">The sequence shown here is derived from an EMBL/GenBank/DDBJ whole genome shotgun (WGS) entry which is preliminary data.</text>
</comment>